<evidence type="ECO:0000256" key="2">
    <source>
        <dbReference type="ARBA" id="ARBA00022829"/>
    </source>
</evidence>
<feature type="region of interest" description="Disordered" evidence="3">
    <location>
        <begin position="78"/>
        <end position="108"/>
    </location>
</feature>
<dbReference type="AlphaFoldDB" id="A0AA35SAS3"/>
<name>A0AA35SAS3_GEOBA</name>
<evidence type="ECO:0000256" key="1">
    <source>
        <dbReference type="ARBA" id="ARBA00010381"/>
    </source>
</evidence>
<reference evidence="4" key="1">
    <citation type="submission" date="2023-03" db="EMBL/GenBank/DDBJ databases">
        <authorList>
            <person name="Steffen K."/>
            <person name="Cardenas P."/>
        </authorList>
    </citation>
    <scope>NUCLEOTIDE SEQUENCE</scope>
</reference>
<evidence type="ECO:0000256" key="3">
    <source>
        <dbReference type="SAM" id="MobiDB-lite"/>
    </source>
</evidence>
<feature type="compositionally biased region" description="Polar residues" evidence="3">
    <location>
        <begin position="10"/>
        <end position="21"/>
    </location>
</feature>
<proteinExistence type="inferred from homology"/>
<dbReference type="PANTHER" id="PTHR12377">
    <property type="entry name" value="CYTOSOLIC IRON-SULFUR ASSEMBLY COMPONENT 2B-RELATED"/>
    <property type="match status" value="1"/>
</dbReference>
<keyword evidence="5" id="KW-1185">Reference proteome</keyword>
<feature type="compositionally biased region" description="Polar residues" evidence="3">
    <location>
        <begin position="93"/>
        <end position="105"/>
    </location>
</feature>
<accession>A0AA35SAS3</accession>
<evidence type="ECO:0000313" key="5">
    <source>
        <dbReference type="Proteomes" id="UP001174909"/>
    </source>
</evidence>
<feature type="region of interest" description="Disordered" evidence="3">
    <location>
        <begin position="1"/>
        <end position="32"/>
    </location>
</feature>
<sequence>MAAAPLQPQGGLSNPNPTLCSPSHKPPDPQLDPVVSEIFDLIRDIKDPEHPHTLEELNVVSEDCITVRRHTFCQNRVAASNTQQTDSSSQTSVETKSTLPSGITNKTEEEEEEELWIKLVFTPTVPHCSLATLIGLCLRVKLERCLEARFKLDIVVSEGAHAIEGDVNKQINDKERVAAAMENPGLREMVEECIKEAEY</sequence>
<dbReference type="Gene3D" id="3.30.300.130">
    <property type="entry name" value="Fe-S cluster assembly (FSCA)"/>
    <property type="match status" value="1"/>
</dbReference>
<dbReference type="GO" id="GO:0007059">
    <property type="term" value="P:chromosome segregation"/>
    <property type="evidence" value="ECO:0007669"/>
    <property type="project" value="UniProtKB-KW"/>
</dbReference>
<keyword evidence="2" id="KW-0159">Chromosome partition</keyword>
<gene>
    <name evidence="4" type="ORF">GBAR_LOCUS14872</name>
</gene>
<dbReference type="EMBL" id="CASHTH010002181">
    <property type="protein sequence ID" value="CAI8025788.1"/>
    <property type="molecule type" value="Genomic_DNA"/>
</dbReference>
<evidence type="ECO:0000313" key="4">
    <source>
        <dbReference type="EMBL" id="CAI8025788.1"/>
    </source>
</evidence>
<dbReference type="GO" id="GO:0051604">
    <property type="term" value="P:protein maturation"/>
    <property type="evidence" value="ECO:0007669"/>
    <property type="project" value="InterPro"/>
</dbReference>
<comment type="caution">
    <text evidence="4">The sequence shown here is derived from an EMBL/GenBank/DDBJ whole genome shotgun (WGS) entry which is preliminary data.</text>
</comment>
<dbReference type="PANTHER" id="PTHR12377:SF2">
    <property type="entry name" value="CYTOSOLIC IRON-SULFUR ASSEMBLY COMPONENT 2A"/>
    <property type="match status" value="1"/>
</dbReference>
<dbReference type="Proteomes" id="UP001174909">
    <property type="component" value="Unassembled WGS sequence"/>
</dbReference>
<protein>
    <submittedName>
        <fullName evidence="4">Cytosolic iron-sulfur assembly component 2A</fullName>
    </submittedName>
</protein>
<organism evidence="4 5">
    <name type="scientific">Geodia barretti</name>
    <name type="common">Barrett's horny sponge</name>
    <dbReference type="NCBI Taxonomy" id="519541"/>
    <lineage>
        <taxon>Eukaryota</taxon>
        <taxon>Metazoa</taxon>
        <taxon>Porifera</taxon>
        <taxon>Demospongiae</taxon>
        <taxon>Heteroscleromorpha</taxon>
        <taxon>Tetractinellida</taxon>
        <taxon>Astrophorina</taxon>
        <taxon>Geodiidae</taxon>
        <taxon>Geodia</taxon>
    </lineage>
</organism>
<dbReference type="Gene3D" id="6.10.250.1280">
    <property type="match status" value="1"/>
</dbReference>
<dbReference type="InterPro" id="IPR034904">
    <property type="entry name" value="FSCA_dom_sf"/>
</dbReference>
<comment type="similarity">
    <text evidence="1">Belongs to the MIP18 family.</text>
</comment>
<dbReference type="InterPro" id="IPR039796">
    <property type="entry name" value="MIP18"/>
</dbReference>
<feature type="compositionally biased region" description="Low complexity" evidence="3">
    <location>
        <begin position="80"/>
        <end position="92"/>
    </location>
</feature>